<dbReference type="PROSITE" id="PS51257">
    <property type="entry name" value="PROKAR_LIPOPROTEIN"/>
    <property type="match status" value="1"/>
</dbReference>
<evidence type="ECO:0000313" key="2">
    <source>
        <dbReference type="EMBL" id="QED27375.1"/>
    </source>
</evidence>
<dbReference type="InterPro" id="IPR029058">
    <property type="entry name" value="AB_hydrolase_fold"/>
</dbReference>
<feature type="domain" description="AB hydrolase-1" evidence="1">
    <location>
        <begin position="60"/>
        <end position="290"/>
    </location>
</feature>
<protein>
    <submittedName>
        <fullName evidence="2">Alpha/beta hydrolase</fullName>
    </submittedName>
</protein>
<dbReference type="KEGG" id="bbae:FRD01_09010"/>
<dbReference type="InterPro" id="IPR000073">
    <property type="entry name" value="AB_hydrolase_1"/>
</dbReference>
<dbReference type="EMBL" id="CP042467">
    <property type="protein sequence ID" value="QED27375.1"/>
    <property type="molecule type" value="Genomic_DNA"/>
</dbReference>
<dbReference type="PRINTS" id="PR00412">
    <property type="entry name" value="EPOXHYDRLASE"/>
</dbReference>
<proteinExistence type="predicted"/>
<accession>A0A5B8XPG4</accession>
<organism evidence="2 3">
    <name type="scientific">Microvenator marinus</name>
    <dbReference type="NCBI Taxonomy" id="2600177"/>
    <lineage>
        <taxon>Bacteria</taxon>
        <taxon>Deltaproteobacteria</taxon>
        <taxon>Bradymonadales</taxon>
        <taxon>Microvenatoraceae</taxon>
        <taxon>Microvenator</taxon>
    </lineage>
</organism>
<evidence type="ECO:0000259" key="1">
    <source>
        <dbReference type="Pfam" id="PF00561"/>
    </source>
</evidence>
<dbReference type="Proteomes" id="UP000321595">
    <property type="component" value="Chromosome"/>
</dbReference>
<dbReference type="Pfam" id="PF00561">
    <property type="entry name" value="Abhydrolase_1"/>
    <property type="match status" value="1"/>
</dbReference>
<dbReference type="OrthoDB" id="5342129at2"/>
<dbReference type="PRINTS" id="PR00111">
    <property type="entry name" value="ABHYDROLASE"/>
</dbReference>
<evidence type="ECO:0000313" key="3">
    <source>
        <dbReference type="Proteomes" id="UP000321595"/>
    </source>
</evidence>
<sequence length="308" mass="34234">MKLAHSIHLLVLAGLLQGCLSFHNGPIPDAPPSGKKDVGVTHYVELEGSRIHYLEAGEGPAVVLIHGFASSLDAWNTVIGPLAKHRRVIALDLKGFGYSDRAPGDYSPAAQARIVNALMEHVGAQTFEVVAHSWGASVALKLALQEPEKVDKLALYDAWVYYEQLPTFFQWARAPFLGDMMFALWYRERPQDKIAGAFYDPRYVTQELVDTVETDLAIPGVTAAALEAVRGQTYEDWQHQYKTIEQPTLLLWGENDAVTRLEFGERLARDLPNAELVIYPQCGHFPMIEAAKQSTRDLLEFLLAPEAP</sequence>
<reference evidence="2 3" key="1">
    <citation type="submission" date="2019-08" db="EMBL/GenBank/DDBJ databases">
        <authorList>
            <person name="Liang Q."/>
        </authorList>
    </citation>
    <scope>NUCLEOTIDE SEQUENCE [LARGE SCALE GENOMIC DNA]</scope>
    <source>
        <strain evidence="2 3">V1718</strain>
    </source>
</reference>
<dbReference type="PANTHER" id="PTHR46438:SF11">
    <property type="entry name" value="LIPASE-RELATED"/>
    <property type="match status" value="1"/>
</dbReference>
<keyword evidence="2" id="KW-0378">Hydrolase</keyword>
<dbReference type="SUPFAM" id="SSF53474">
    <property type="entry name" value="alpha/beta-Hydrolases"/>
    <property type="match status" value="1"/>
</dbReference>
<dbReference type="InterPro" id="IPR000639">
    <property type="entry name" value="Epox_hydrolase-like"/>
</dbReference>
<keyword evidence="3" id="KW-1185">Reference proteome</keyword>
<dbReference type="RefSeq" id="WP_146959060.1">
    <property type="nucleotide sequence ID" value="NZ_CP042467.1"/>
</dbReference>
<name>A0A5B8XPG4_9DELT</name>
<dbReference type="GO" id="GO:0016787">
    <property type="term" value="F:hydrolase activity"/>
    <property type="evidence" value="ECO:0007669"/>
    <property type="project" value="UniProtKB-KW"/>
</dbReference>
<dbReference type="AlphaFoldDB" id="A0A5B8XPG4"/>
<dbReference type="PANTHER" id="PTHR46438">
    <property type="entry name" value="ALPHA/BETA-HYDROLASES SUPERFAMILY PROTEIN"/>
    <property type="match status" value="1"/>
</dbReference>
<dbReference type="Gene3D" id="3.40.50.1820">
    <property type="entry name" value="alpha/beta hydrolase"/>
    <property type="match status" value="1"/>
</dbReference>
<gene>
    <name evidence="2" type="ORF">FRD01_09010</name>
</gene>